<comment type="catalytic activity">
    <reaction evidence="7">
        <text>Endonucleolytic cleavage of RNA, removing 5'-extranucleotides from tRNA precursor.</text>
        <dbReference type="EC" id="3.1.26.5"/>
    </reaction>
</comment>
<dbReference type="PANTHER" id="PTHR33992">
    <property type="entry name" value="RIBONUCLEASE P PROTEIN COMPONENT"/>
    <property type="match status" value="1"/>
</dbReference>
<evidence type="ECO:0000313" key="9">
    <source>
        <dbReference type="EMBL" id="GAA4383925.1"/>
    </source>
</evidence>
<evidence type="ECO:0000256" key="7">
    <source>
        <dbReference type="HAMAP-Rule" id="MF_00227"/>
    </source>
</evidence>
<dbReference type="HAMAP" id="MF_00227">
    <property type="entry name" value="RNase_P"/>
    <property type="match status" value="1"/>
</dbReference>
<keyword evidence="10" id="KW-1185">Reference proteome</keyword>
<organism evidence="9 10">
    <name type="scientific">Tsukamurella soli</name>
    <dbReference type="NCBI Taxonomy" id="644556"/>
    <lineage>
        <taxon>Bacteria</taxon>
        <taxon>Bacillati</taxon>
        <taxon>Actinomycetota</taxon>
        <taxon>Actinomycetes</taxon>
        <taxon>Mycobacteriales</taxon>
        <taxon>Tsukamurellaceae</taxon>
        <taxon>Tsukamurella</taxon>
    </lineage>
</organism>
<dbReference type="InterPro" id="IPR014721">
    <property type="entry name" value="Ribsml_uS5_D2-typ_fold_subgr"/>
</dbReference>
<dbReference type="EC" id="3.1.26.5" evidence="7 8"/>
<evidence type="ECO:0000256" key="4">
    <source>
        <dbReference type="ARBA" id="ARBA00022759"/>
    </source>
</evidence>
<comment type="function">
    <text evidence="1 7">RNaseP catalyzes the removal of the 5'-leader sequence from pre-tRNA to produce the mature 5'-terminus. It can also cleave other RNA substrates such as 4.5S RNA. The protein component plays an auxiliary but essential role in vivo by binding to the 5'-leader sequence and broadening the substrate specificity of the ribozyme.</text>
</comment>
<comment type="caution">
    <text evidence="9">The sequence shown here is derived from an EMBL/GenBank/DDBJ whole genome shotgun (WGS) entry which is preliminary data.</text>
</comment>
<dbReference type="Gene3D" id="3.30.230.10">
    <property type="match status" value="1"/>
</dbReference>
<protein>
    <recommendedName>
        <fullName evidence="7 8">Ribonuclease P protein component</fullName>
        <shortName evidence="7">RNase P protein</shortName>
        <shortName evidence="7">RNaseP protein</shortName>
        <ecNumber evidence="7 8">3.1.26.5</ecNumber>
    </recommendedName>
    <alternativeName>
        <fullName evidence="7">Protein C5</fullName>
    </alternativeName>
</protein>
<dbReference type="InterPro" id="IPR000100">
    <property type="entry name" value="RNase_P"/>
</dbReference>
<accession>A0ABP8J2Q3</accession>
<dbReference type="InterPro" id="IPR020539">
    <property type="entry name" value="RNase_P_CS"/>
</dbReference>
<evidence type="ECO:0000256" key="6">
    <source>
        <dbReference type="ARBA" id="ARBA00022884"/>
    </source>
</evidence>
<comment type="subunit">
    <text evidence="7">Consists of a catalytic RNA component (M1 or rnpB) and a protein subunit.</text>
</comment>
<dbReference type="SUPFAM" id="SSF54211">
    <property type="entry name" value="Ribosomal protein S5 domain 2-like"/>
    <property type="match status" value="1"/>
</dbReference>
<proteinExistence type="inferred from homology"/>
<keyword evidence="5 7" id="KW-0378">Hydrolase</keyword>
<evidence type="ECO:0000256" key="5">
    <source>
        <dbReference type="ARBA" id="ARBA00022801"/>
    </source>
</evidence>
<evidence type="ECO:0000256" key="1">
    <source>
        <dbReference type="ARBA" id="ARBA00002663"/>
    </source>
</evidence>
<evidence type="ECO:0000313" key="10">
    <source>
        <dbReference type="Proteomes" id="UP001500635"/>
    </source>
</evidence>
<keyword evidence="3 7" id="KW-0540">Nuclease</keyword>
<dbReference type="NCBIfam" id="TIGR00188">
    <property type="entry name" value="rnpA"/>
    <property type="match status" value="1"/>
</dbReference>
<keyword evidence="4 7" id="KW-0255">Endonuclease</keyword>
<dbReference type="PANTHER" id="PTHR33992:SF1">
    <property type="entry name" value="RIBONUCLEASE P PROTEIN COMPONENT"/>
    <property type="match status" value="1"/>
</dbReference>
<dbReference type="Pfam" id="PF00825">
    <property type="entry name" value="Ribonuclease_P"/>
    <property type="match status" value="1"/>
</dbReference>
<evidence type="ECO:0000256" key="3">
    <source>
        <dbReference type="ARBA" id="ARBA00022722"/>
    </source>
</evidence>
<dbReference type="EMBL" id="BAABFR010000003">
    <property type="protein sequence ID" value="GAA4383925.1"/>
    <property type="molecule type" value="Genomic_DNA"/>
</dbReference>
<dbReference type="RefSeq" id="WP_344990071.1">
    <property type="nucleotide sequence ID" value="NZ_BAABFR010000003.1"/>
</dbReference>
<dbReference type="PROSITE" id="PS00648">
    <property type="entry name" value="RIBONUCLEASE_P"/>
    <property type="match status" value="1"/>
</dbReference>
<dbReference type="Proteomes" id="UP001500635">
    <property type="component" value="Unassembled WGS sequence"/>
</dbReference>
<evidence type="ECO:0000256" key="8">
    <source>
        <dbReference type="NCBIfam" id="TIGR00188"/>
    </source>
</evidence>
<sequence length="149" mass="15080">MLPARYRMSSSRDFTAAVKGGRRAGRTALVVHLALGPGSPDPATAAAGPGRVVSAAHRGEPTVASAAPVVGDPARWGGPRVGLVVSKAVGNAVTRHAVARRLRAAAGTVVAEIEPSSLIVIRALRPAADTDSSELAAQLRSGLRKLGAL</sequence>
<dbReference type="InterPro" id="IPR020568">
    <property type="entry name" value="Ribosomal_Su5_D2-typ_SF"/>
</dbReference>
<reference evidence="10" key="1">
    <citation type="journal article" date="2019" name="Int. J. Syst. Evol. Microbiol.">
        <title>The Global Catalogue of Microorganisms (GCM) 10K type strain sequencing project: providing services to taxonomists for standard genome sequencing and annotation.</title>
        <authorList>
            <consortium name="The Broad Institute Genomics Platform"/>
            <consortium name="The Broad Institute Genome Sequencing Center for Infectious Disease"/>
            <person name="Wu L."/>
            <person name="Ma J."/>
        </authorList>
    </citation>
    <scope>NUCLEOTIDE SEQUENCE [LARGE SCALE GENOMIC DNA]</scope>
    <source>
        <strain evidence="10">JCM 17688</strain>
    </source>
</reference>
<keyword evidence="2 7" id="KW-0819">tRNA processing</keyword>
<comment type="similarity">
    <text evidence="7">Belongs to the RnpA family.</text>
</comment>
<gene>
    <name evidence="7 9" type="primary">rnpA</name>
    <name evidence="9" type="ORF">GCM10023147_03800</name>
</gene>
<name>A0ABP8J2Q3_9ACTN</name>
<keyword evidence="6 7" id="KW-0694">RNA-binding</keyword>
<evidence type="ECO:0000256" key="2">
    <source>
        <dbReference type="ARBA" id="ARBA00022694"/>
    </source>
</evidence>